<feature type="domain" description="N-acetyltransferase" evidence="3">
    <location>
        <begin position="2"/>
        <end position="151"/>
    </location>
</feature>
<protein>
    <recommendedName>
        <fullName evidence="3">N-acetyltransferase domain-containing protein</fullName>
    </recommendedName>
</protein>
<dbReference type="SUPFAM" id="SSF55729">
    <property type="entry name" value="Acyl-CoA N-acyltransferases (Nat)"/>
    <property type="match status" value="2"/>
</dbReference>
<dbReference type="CDD" id="cd04301">
    <property type="entry name" value="NAT_SF"/>
    <property type="match status" value="2"/>
</dbReference>
<dbReference type="PANTHER" id="PTHR43877">
    <property type="entry name" value="AMINOALKYLPHOSPHONATE N-ACETYLTRANSFERASE-RELATED-RELATED"/>
    <property type="match status" value="1"/>
</dbReference>
<evidence type="ECO:0000256" key="2">
    <source>
        <dbReference type="ARBA" id="ARBA00023315"/>
    </source>
</evidence>
<dbReference type="AlphaFoldDB" id="A0AAD5UJR3"/>
<comment type="caution">
    <text evidence="4">The sequence shown here is derived from an EMBL/GenBank/DDBJ whole genome shotgun (WGS) entry which is preliminary data.</text>
</comment>
<evidence type="ECO:0000256" key="1">
    <source>
        <dbReference type="ARBA" id="ARBA00022679"/>
    </source>
</evidence>
<dbReference type="InterPro" id="IPR050832">
    <property type="entry name" value="Bact_Acetyltransf"/>
</dbReference>
<gene>
    <name evidence="4" type="ORF">HK103_001178</name>
</gene>
<evidence type="ECO:0000313" key="4">
    <source>
        <dbReference type="EMBL" id="KAJ3260102.1"/>
    </source>
</evidence>
<name>A0AAD5UJR3_9FUNG</name>
<evidence type="ECO:0000313" key="5">
    <source>
        <dbReference type="Proteomes" id="UP001210925"/>
    </source>
</evidence>
<dbReference type="InterPro" id="IPR016181">
    <property type="entry name" value="Acyl_CoA_acyltransferase"/>
</dbReference>
<organism evidence="4 5">
    <name type="scientific">Boothiomyces macroporosus</name>
    <dbReference type="NCBI Taxonomy" id="261099"/>
    <lineage>
        <taxon>Eukaryota</taxon>
        <taxon>Fungi</taxon>
        <taxon>Fungi incertae sedis</taxon>
        <taxon>Chytridiomycota</taxon>
        <taxon>Chytridiomycota incertae sedis</taxon>
        <taxon>Chytridiomycetes</taxon>
        <taxon>Rhizophydiales</taxon>
        <taxon>Terramycetaceae</taxon>
        <taxon>Boothiomyces</taxon>
    </lineage>
</organism>
<dbReference type="PROSITE" id="PS51186">
    <property type="entry name" value="GNAT"/>
    <property type="match status" value="2"/>
</dbReference>
<dbReference type="PANTHER" id="PTHR43877:SF2">
    <property type="entry name" value="AMINOALKYLPHOSPHONATE N-ACETYLTRANSFERASE-RELATED"/>
    <property type="match status" value="1"/>
</dbReference>
<keyword evidence="2" id="KW-0012">Acyltransferase</keyword>
<keyword evidence="5" id="KW-1185">Reference proteome</keyword>
<proteinExistence type="predicted"/>
<dbReference type="Pfam" id="PF00583">
    <property type="entry name" value="Acetyltransf_1"/>
    <property type="match status" value="2"/>
</dbReference>
<dbReference type="Gene3D" id="3.40.630.30">
    <property type="match status" value="2"/>
</dbReference>
<keyword evidence="1" id="KW-0808">Transferase</keyword>
<feature type="domain" description="N-acetyltransferase" evidence="3">
    <location>
        <begin position="151"/>
        <end position="288"/>
    </location>
</feature>
<reference evidence="4" key="1">
    <citation type="submission" date="2020-05" db="EMBL/GenBank/DDBJ databases">
        <title>Phylogenomic resolution of chytrid fungi.</title>
        <authorList>
            <person name="Stajich J.E."/>
            <person name="Amses K."/>
            <person name="Simmons R."/>
            <person name="Seto K."/>
            <person name="Myers J."/>
            <person name="Bonds A."/>
            <person name="Quandt C.A."/>
            <person name="Barry K."/>
            <person name="Liu P."/>
            <person name="Grigoriev I."/>
            <person name="Longcore J.E."/>
            <person name="James T.Y."/>
        </authorList>
    </citation>
    <scope>NUCLEOTIDE SEQUENCE</scope>
    <source>
        <strain evidence="4">PLAUS21</strain>
    </source>
</reference>
<dbReference type="EMBL" id="JADGKB010000013">
    <property type="protein sequence ID" value="KAJ3260102.1"/>
    <property type="molecule type" value="Genomic_DNA"/>
</dbReference>
<evidence type="ECO:0000259" key="3">
    <source>
        <dbReference type="PROSITE" id="PS51186"/>
    </source>
</evidence>
<accession>A0AAD5UJR3</accession>
<dbReference type="Proteomes" id="UP001210925">
    <property type="component" value="Unassembled WGS sequence"/>
</dbReference>
<dbReference type="GO" id="GO:0016747">
    <property type="term" value="F:acyltransferase activity, transferring groups other than amino-acyl groups"/>
    <property type="evidence" value="ECO:0007669"/>
    <property type="project" value="InterPro"/>
</dbReference>
<sequence length="288" mass="32519">MAQVLKCTPETYADMTSFIARRNTIQHCLVLGESVPVVEADFKMMEYQPLENFYIAMKDGKLVGAIGLEHDKYILGPWTEECESLQGVGQILFDHAIQIAKEKKYPHVTLYVDGASQEVLDFFVENGAKVQGNEWGMELTKGEYPPIETNPDLSCATVDTPSDIGKQVLELHTELFGNSVYNQENWERRTRENHIVYGCFKDSKLLSYAIIQVQEQELYLSHIGTLKSARGQGSASKLLVHLQEYFLKSGYSKVFLNVQMKNEGAARLYERVGFKVSHKAVGLNVPLQ</sequence>
<dbReference type="InterPro" id="IPR000182">
    <property type="entry name" value="GNAT_dom"/>
</dbReference>